<dbReference type="Proteomes" id="UP000018849">
    <property type="component" value="Unassembled WGS sequence"/>
</dbReference>
<reference evidence="1 2" key="1">
    <citation type="journal article" date="2013" name="PLoS Pathog.">
        <title>Genomic analysis of the Kiwifruit pathogen Pseudomonas syringae pv. actinidiae provides insight into the origins of an emergent plant disease.</title>
        <authorList>
            <person name="McCann H.C."/>
            <person name="Rikkerink E.H."/>
            <person name="Bertels F."/>
            <person name="Fiers M."/>
            <person name="Lu A."/>
            <person name="Rees-George J."/>
            <person name="Andersen M.T."/>
            <person name="Gleave A.P."/>
            <person name="Haubold B."/>
            <person name="Wohlers M.W."/>
            <person name="Guttman D.S."/>
            <person name="Wang P.W."/>
            <person name="Straub C."/>
            <person name="Vanneste J.L."/>
            <person name="Rainey P.B."/>
            <person name="Templeton M.D."/>
        </authorList>
    </citation>
    <scope>NUCLEOTIDE SEQUENCE [LARGE SCALE GENOMIC DNA]</scope>
    <source>
        <strain evidence="1 2">ICMP 19096</strain>
    </source>
</reference>
<keyword evidence="1" id="KW-0808">Transferase</keyword>
<dbReference type="AlphaFoldDB" id="A0A656JJZ7"/>
<gene>
    <name evidence="1" type="ORF">A245_44045</name>
</gene>
<dbReference type="GO" id="GO:0016874">
    <property type="term" value="F:ligase activity"/>
    <property type="evidence" value="ECO:0007669"/>
    <property type="project" value="UniProtKB-KW"/>
</dbReference>
<feature type="non-terminal residue" evidence="1">
    <location>
        <position position="43"/>
    </location>
</feature>
<comment type="caution">
    <text evidence="1">The sequence shown here is derived from an EMBL/GenBank/DDBJ whole genome shotgun (WGS) entry which is preliminary data.</text>
</comment>
<sequence length="43" mass="4980">MANALGFRDLGLIDYETAWHAMQRFTYGRGREAGDEVWLVQHP</sequence>
<proteinExistence type="predicted"/>
<evidence type="ECO:0000313" key="1">
    <source>
        <dbReference type="EMBL" id="EPN32608.1"/>
    </source>
</evidence>
<dbReference type="GO" id="GO:0033819">
    <property type="term" value="F:lipoyl(octanoyl) transferase activity"/>
    <property type="evidence" value="ECO:0007669"/>
    <property type="project" value="UniProtKB-EC"/>
</dbReference>
<keyword evidence="1" id="KW-0012">Acyltransferase</keyword>
<dbReference type="EMBL" id="AOKF01003727">
    <property type="protein sequence ID" value="EPN32608.1"/>
    <property type="molecule type" value="Genomic_DNA"/>
</dbReference>
<accession>A0A656JJZ7</accession>
<evidence type="ECO:0000313" key="2">
    <source>
        <dbReference type="Proteomes" id="UP000018849"/>
    </source>
</evidence>
<name>A0A656JJZ7_PSESF</name>
<protein>
    <submittedName>
        <fullName evidence="1">Lipoate-protein ligase B</fullName>
        <ecNumber evidence="1">2.3.1.181</ecNumber>
    </submittedName>
</protein>
<organism evidence="1 2">
    <name type="scientific">Pseudomonas syringae pv. actinidiae ICMP 19096</name>
    <dbReference type="NCBI Taxonomy" id="1194405"/>
    <lineage>
        <taxon>Bacteria</taxon>
        <taxon>Pseudomonadati</taxon>
        <taxon>Pseudomonadota</taxon>
        <taxon>Gammaproteobacteria</taxon>
        <taxon>Pseudomonadales</taxon>
        <taxon>Pseudomonadaceae</taxon>
        <taxon>Pseudomonas</taxon>
        <taxon>Pseudomonas syringae</taxon>
    </lineage>
</organism>
<keyword evidence="1" id="KW-0436">Ligase</keyword>
<dbReference type="EC" id="2.3.1.181" evidence="1"/>